<dbReference type="PANTHER" id="PTHR46545:SF1">
    <property type="entry name" value="LEUCINE-RICH REPEAT-CONTAINING PROTEIN 51"/>
    <property type="match status" value="1"/>
</dbReference>
<comment type="subcellular location">
    <subcellularLocation>
        <location evidence="1">Cytoplasm</location>
    </subcellularLocation>
</comment>
<name>A0ABM1JKJ6_GEKJA</name>
<dbReference type="Proteomes" id="UP000694871">
    <property type="component" value="Unplaced"/>
</dbReference>
<dbReference type="PANTHER" id="PTHR46545">
    <property type="entry name" value="LEUCINE-RICH REPEAT-CONTAINING PROTEIN 51"/>
    <property type="match status" value="1"/>
</dbReference>
<dbReference type="RefSeq" id="XP_015261983.1">
    <property type="nucleotide sequence ID" value="XM_015406497.1"/>
</dbReference>
<feature type="region of interest" description="Disordered" evidence="5">
    <location>
        <begin position="115"/>
        <end position="141"/>
    </location>
</feature>
<evidence type="ECO:0000256" key="2">
    <source>
        <dbReference type="ARBA" id="ARBA00022490"/>
    </source>
</evidence>
<evidence type="ECO:0000256" key="3">
    <source>
        <dbReference type="ARBA" id="ARBA00022614"/>
    </source>
</evidence>
<dbReference type="GeneID" id="107106362"/>
<evidence type="ECO:0000256" key="5">
    <source>
        <dbReference type="SAM" id="MobiDB-lite"/>
    </source>
</evidence>
<proteinExistence type="predicted"/>
<evidence type="ECO:0000313" key="6">
    <source>
        <dbReference type="Proteomes" id="UP000694871"/>
    </source>
</evidence>
<sequence>MCTRWSPSKAAMQAPPVDFSFRGISFVQDLLTEEPRPGPKPIKRTDEGRLLTQAVRLNNNTINDLTEFTEIMKKLLEHPEDIYWFDLSFNDLPTIDPVNLPSPPQANFWQQHRAHRVGKSREGKGDCERSGGEERGNSAALLGSGNKATTVCYVISTLPNLKSFDFSTITKLDRSTAAVWRRMNIKPKKVRKRRDDY</sequence>
<evidence type="ECO:0000313" key="7">
    <source>
        <dbReference type="RefSeq" id="XP_015261983.1"/>
    </source>
</evidence>
<evidence type="ECO:0000256" key="1">
    <source>
        <dbReference type="ARBA" id="ARBA00004496"/>
    </source>
</evidence>
<keyword evidence="6" id="KW-1185">Reference proteome</keyword>
<accession>A0ABM1JKJ6</accession>
<feature type="compositionally biased region" description="Basic and acidic residues" evidence="5">
    <location>
        <begin position="119"/>
        <end position="136"/>
    </location>
</feature>
<organism evidence="6 7">
    <name type="scientific">Gekko japonicus</name>
    <name type="common">Schlegel's Japanese gecko</name>
    <dbReference type="NCBI Taxonomy" id="146911"/>
    <lineage>
        <taxon>Eukaryota</taxon>
        <taxon>Metazoa</taxon>
        <taxon>Chordata</taxon>
        <taxon>Craniata</taxon>
        <taxon>Vertebrata</taxon>
        <taxon>Euteleostomi</taxon>
        <taxon>Lepidosauria</taxon>
        <taxon>Squamata</taxon>
        <taxon>Bifurcata</taxon>
        <taxon>Gekkota</taxon>
        <taxon>Gekkonidae</taxon>
        <taxon>Gekkoninae</taxon>
        <taxon>Gekko</taxon>
    </lineage>
</organism>
<protein>
    <submittedName>
        <fullName evidence="7">Leucine-rich repeat-containing protein 51-like</fullName>
    </submittedName>
</protein>
<gene>
    <name evidence="7" type="primary">LOC107106362</name>
</gene>
<keyword evidence="4" id="KW-0677">Repeat</keyword>
<keyword evidence="3" id="KW-0433">Leucine-rich repeat</keyword>
<reference evidence="7" key="1">
    <citation type="submission" date="2025-08" db="UniProtKB">
        <authorList>
            <consortium name="RefSeq"/>
        </authorList>
    </citation>
    <scope>IDENTIFICATION</scope>
</reference>
<evidence type="ECO:0000256" key="4">
    <source>
        <dbReference type="ARBA" id="ARBA00022737"/>
    </source>
</evidence>
<keyword evidence="2" id="KW-0963">Cytoplasm</keyword>